<dbReference type="Proteomes" id="UP000307943">
    <property type="component" value="Unassembled WGS sequence"/>
</dbReference>
<dbReference type="InterPro" id="IPR006384">
    <property type="entry name" value="HAD_hydro_PyrdxlP_Pase-like"/>
</dbReference>
<comment type="catalytic activity">
    <reaction evidence="4">
        <text>2-hydroxy-5-methylsulfanyl-3-oxopent-1-enyl phosphate + H2O = 1,2-dihydroxy-5-(methylsulfanyl)pent-1-en-3-one + phosphate</text>
        <dbReference type="Rhea" id="RHEA:14481"/>
        <dbReference type="ChEBI" id="CHEBI:15377"/>
        <dbReference type="ChEBI" id="CHEBI:43474"/>
        <dbReference type="ChEBI" id="CHEBI:49252"/>
        <dbReference type="ChEBI" id="CHEBI:59505"/>
        <dbReference type="EC" id="3.1.3.87"/>
    </reaction>
</comment>
<dbReference type="HAMAP" id="MF_01680">
    <property type="entry name" value="Salvage_MtnX"/>
    <property type="match status" value="1"/>
</dbReference>
<gene>
    <name evidence="4" type="primary">mtnX</name>
    <name evidence="5" type="ORF">FE784_24850</name>
</gene>
<keyword evidence="2 4" id="KW-0378">Hydrolase</keyword>
<comment type="pathway">
    <text evidence="4">Amino-acid biosynthesis; L-methionine biosynthesis via salvage pathway; L-methionine from S-methyl-5-thio-alpha-D-ribose 1-phosphate: step 4/6.</text>
</comment>
<evidence type="ECO:0000313" key="5">
    <source>
        <dbReference type="EMBL" id="TNJ63547.1"/>
    </source>
</evidence>
<dbReference type="PANTHER" id="PTHR28181:SF2">
    <property type="entry name" value="PHOSPHORIC MONOESTER HYDROLASE"/>
    <property type="match status" value="1"/>
</dbReference>
<dbReference type="SUPFAM" id="SSF56784">
    <property type="entry name" value="HAD-like"/>
    <property type="match status" value="1"/>
</dbReference>
<dbReference type="Gene3D" id="3.90.1470.20">
    <property type="match status" value="1"/>
</dbReference>
<dbReference type="Pfam" id="PF12710">
    <property type="entry name" value="HAD"/>
    <property type="match status" value="1"/>
</dbReference>
<keyword evidence="6" id="KW-1185">Reference proteome</keyword>
<evidence type="ECO:0000313" key="6">
    <source>
        <dbReference type="Proteomes" id="UP000307943"/>
    </source>
</evidence>
<comment type="function">
    <text evidence="4">Dephosphorylates 2-hydroxy-3-keto-5-methylthiopentenyl-1-phosphate (HK-MTPenyl-1-P) yielding 1,2-dihydroxy-3-keto-5-methylthiopentene (DHK-MTPene).</text>
</comment>
<reference evidence="5 6" key="1">
    <citation type="submission" date="2019-05" db="EMBL/GenBank/DDBJ databases">
        <title>We sequenced the genome of Paenibacillus hemerocallicola KCTC 33185 for further insight into its adaptation and study the phylogeny of Paenibacillus.</title>
        <authorList>
            <person name="Narsing Rao M.P."/>
        </authorList>
    </citation>
    <scope>NUCLEOTIDE SEQUENCE [LARGE SCALE GENOMIC DNA]</scope>
    <source>
        <strain evidence="5 6">KCTC 33185</strain>
    </source>
</reference>
<dbReference type="NCBIfam" id="TIGR01489">
    <property type="entry name" value="DKMTPPase-SF"/>
    <property type="match status" value="1"/>
</dbReference>
<keyword evidence="3 4" id="KW-0486">Methionine biosynthesis</keyword>
<comment type="caution">
    <text evidence="5">The sequence shown here is derived from an EMBL/GenBank/DDBJ whole genome shotgun (WGS) entry which is preliminary data.</text>
</comment>
<evidence type="ECO:0000256" key="4">
    <source>
        <dbReference type="HAMAP-Rule" id="MF_01680"/>
    </source>
</evidence>
<dbReference type="NCBIfam" id="NF007103">
    <property type="entry name" value="PRK09552.1"/>
    <property type="match status" value="1"/>
</dbReference>
<dbReference type="OrthoDB" id="9804940at2"/>
<evidence type="ECO:0000256" key="1">
    <source>
        <dbReference type="ARBA" id="ARBA00022605"/>
    </source>
</evidence>
<accession>A0A5C4T5F3</accession>
<dbReference type="NCBIfam" id="TIGR01488">
    <property type="entry name" value="HAD-SF-IB"/>
    <property type="match status" value="1"/>
</dbReference>
<proteinExistence type="inferred from homology"/>
<dbReference type="PANTHER" id="PTHR28181">
    <property type="entry name" value="UPF0655 PROTEIN YCR015C"/>
    <property type="match status" value="1"/>
</dbReference>
<sequence>MGGQGMKRPIIFCDFDGTITESDNIVAIMRHFNPPGWESLVEGVVTNKISIRDGVGRMFELLPSSSRDEVAKFVFDTANIRAGFPELLSYCERNDVEFLVTSGGIDFFLLPLLEPFPVSKERIFCNASDFSGERIRIVWPHPCDEHCSNDCGMCKTTVIRRYPKEQYLRILIGDSVTDFEGAKLADLVFARSHLITKCEQLGLPYVPYETFHDIVRQLNSMREGE</sequence>
<dbReference type="EC" id="3.1.3.87" evidence="4"/>
<dbReference type="GO" id="GO:0019509">
    <property type="term" value="P:L-methionine salvage from methylthioadenosine"/>
    <property type="evidence" value="ECO:0007669"/>
    <property type="project" value="UniProtKB-UniRule"/>
</dbReference>
<comment type="similarity">
    <text evidence="4">Belongs to the HAD-like hydrolase superfamily. MtnX family.</text>
</comment>
<dbReference type="EMBL" id="VDCQ01000041">
    <property type="protein sequence ID" value="TNJ63547.1"/>
    <property type="molecule type" value="Genomic_DNA"/>
</dbReference>
<dbReference type="InterPro" id="IPR017718">
    <property type="entry name" value="HAD-SF_hydro_IB_MtnX"/>
</dbReference>
<dbReference type="CDD" id="cd07524">
    <property type="entry name" value="HAD_Pase"/>
    <property type="match status" value="1"/>
</dbReference>
<dbReference type="AlphaFoldDB" id="A0A5C4T5F3"/>
<dbReference type="Gene3D" id="3.40.50.1000">
    <property type="entry name" value="HAD superfamily/HAD-like"/>
    <property type="match status" value="1"/>
</dbReference>
<name>A0A5C4T5F3_9BACL</name>
<evidence type="ECO:0000256" key="3">
    <source>
        <dbReference type="ARBA" id="ARBA00023167"/>
    </source>
</evidence>
<organism evidence="5 6">
    <name type="scientific">Paenibacillus hemerocallicola</name>
    <dbReference type="NCBI Taxonomy" id="1172614"/>
    <lineage>
        <taxon>Bacteria</taxon>
        <taxon>Bacillati</taxon>
        <taxon>Bacillota</taxon>
        <taxon>Bacilli</taxon>
        <taxon>Bacillales</taxon>
        <taxon>Paenibacillaceae</taxon>
        <taxon>Paenibacillus</taxon>
    </lineage>
</organism>
<dbReference type="InterPro" id="IPR023214">
    <property type="entry name" value="HAD_sf"/>
</dbReference>
<dbReference type="GO" id="GO:0043716">
    <property type="term" value="F:2-hydroxy-3-keto-5-methylthiopentenyl-1-phosphate phosphatase activity"/>
    <property type="evidence" value="ECO:0007669"/>
    <property type="project" value="UniProtKB-UniRule"/>
</dbReference>
<dbReference type="InterPro" id="IPR036412">
    <property type="entry name" value="HAD-like_sf"/>
</dbReference>
<dbReference type="UniPathway" id="UPA00904">
    <property type="reaction ID" value="UER00877"/>
</dbReference>
<evidence type="ECO:0000256" key="2">
    <source>
        <dbReference type="ARBA" id="ARBA00022801"/>
    </source>
</evidence>
<dbReference type="InterPro" id="IPR050849">
    <property type="entry name" value="HAD-like_hydrolase_phosphatase"/>
</dbReference>
<protein>
    <recommendedName>
        <fullName evidence="4">2-hydroxy-3-keto-5-methylthiopentenyl-1-phosphate phosphatase</fullName>
        <shortName evidence="4">HK-MTPenyl-1-P phosphatase</shortName>
        <ecNumber evidence="4">3.1.3.87</ecNumber>
    </recommendedName>
</protein>
<keyword evidence="1 4" id="KW-0028">Amino-acid biosynthesis</keyword>